<organism evidence="2 3">
    <name type="scientific">Platanthera zijinensis</name>
    <dbReference type="NCBI Taxonomy" id="2320716"/>
    <lineage>
        <taxon>Eukaryota</taxon>
        <taxon>Viridiplantae</taxon>
        <taxon>Streptophyta</taxon>
        <taxon>Embryophyta</taxon>
        <taxon>Tracheophyta</taxon>
        <taxon>Spermatophyta</taxon>
        <taxon>Magnoliopsida</taxon>
        <taxon>Liliopsida</taxon>
        <taxon>Asparagales</taxon>
        <taxon>Orchidaceae</taxon>
        <taxon>Orchidoideae</taxon>
        <taxon>Orchideae</taxon>
        <taxon>Orchidinae</taxon>
        <taxon>Platanthera</taxon>
    </lineage>
</organism>
<gene>
    <name evidence="2" type="ORF">KSP39_PZI012626</name>
</gene>
<protein>
    <submittedName>
        <fullName evidence="2">Uncharacterized protein</fullName>
    </submittedName>
</protein>
<evidence type="ECO:0000256" key="1">
    <source>
        <dbReference type="SAM" id="MobiDB-lite"/>
    </source>
</evidence>
<comment type="caution">
    <text evidence="2">The sequence shown here is derived from an EMBL/GenBank/DDBJ whole genome shotgun (WGS) entry which is preliminary data.</text>
</comment>
<reference evidence="2 3" key="1">
    <citation type="journal article" date="2022" name="Nat. Plants">
        <title>Genomes of leafy and leafless Platanthera orchids illuminate the evolution of mycoheterotrophy.</title>
        <authorList>
            <person name="Li M.H."/>
            <person name="Liu K.W."/>
            <person name="Li Z."/>
            <person name="Lu H.C."/>
            <person name="Ye Q.L."/>
            <person name="Zhang D."/>
            <person name="Wang J.Y."/>
            <person name="Li Y.F."/>
            <person name="Zhong Z.M."/>
            <person name="Liu X."/>
            <person name="Yu X."/>
            <person name="Liu D.K."/>
            <person name="Tu X.D."/>
            <person name="Liu B."/>
            <person name="Hao Y."/>
            <person name="Liao X.Y."/>
            <person name="Jiang Y.T."/>
            <person name="Sun W.H."/>
            <person name="Chen J."/>
            <person name="Chen Y.Q."/>
            <person name="Ai Y."/>
            <person name="Zhai J.W."/>
            <person name="Wu S.S."/>
            <person name="Zhou Z."/>
            <person name="Hsiao Y.Y."/>
            <person name="Wu W.L."/>
            <person name="Chen Y.Y."/>
            <person name="Lin Y.F."/>
            <person name="Hsu J.L."/>
            <person name="Li C.Y."/>
            <person name="Wang Z.W."/>
            <person name="Zhao X."/>
            <person name="Zhong W.Y."/>
            <person name="Ma X.K."/>
            <person name="Ma L."/>
            <person name="Huang J."/>
            <person name="Chen G.Z."/>
            <person name="Huang M.Z."/>
            <person name="Huang L."/>
            <person name="Peng D.H."/>
            <person name="Luo Y.B."/>
            <person name="Zou S.Q."/>
            <person name="Chen S.P."/>
            <person name="Lan S."/>
            <person name="Tsai W.C."/>
            <person name="Van de Peer Y."/>
            <person name="Liu Z.J."/>
        </authorList>
    </citation>
    <scope>NUCLEOTIDE SEQUENCE [LARGE SCALE GENOMIC DNA]</scope>
    <source>
        <strain evidence="2">Lor287</strain>
    </source>
</reference>
<accession>A0AAP0BF12</accession>
<feature type="compositionally biased region" description="Low complexity" evidence="1">
    <location>
        <begin position="16"/>
        <end position="27"/>
    </location>
</feature>
<name>A0AAP0BF12_9ASPA</name>
<keyword evidence="3" id="KW-1185">Reference proteome</keyword>
<proteinExistence type="predicted"/>
<evidence type="ECO:0000313" key="2">
    <source>
        <dbReference type="EMBL" id="KAK8936555.1"/>
    </source>
</evidence>
<dbReference type="EMBL" id="JBBWWQ010000010">
    <property type="protein sequence ID" value="KAK8936555.1"/>
    <property type="molecule type" value="Genomic_DNA"/>
</dbReference>
<dbReference type="Proteomes" id="UP001418222">
    <property type="component" value="Unassembled WGS sequence"/>
</dbReference>
<sequence length="197" mass="22734">MVFRSRSAWLRRRRPPLSAAQSPASSIPDHREAGEGLGRRSRRRRWPGIAPQKGPASGFGHACCMRKMTQHRPICFKIGAGLIRIRILDRRSYPPIHTFKCSFYLLEIGKQTIMHINKNHIVNLAREDNPMHQGLAFYRLYKKYRLSAHQIMQVMAARSPNIRFQRALNKQSSRYAAEFVPDVVSKTALPFKIDVNK</sequence>
<evidence type="ECO:0000313" key="3">
    <source>
        <dbReference type="Proteomes" id="UP001418222"/>
    </source>
</evidence>
<feature type="region of interest" description="Disordered" evidence="1">
    <location>
        <begin position="14"/>
        <end position="54"/>
    </location>
</feature>
<dbReference type="AlphaFoldDB" id="A0AAP0BF12"/>
<feature type="compositionally biased region" description="Basic and acidic residues" evidence="1">
    <location>
        <begin position="28"/>
        <end position="38"/>
    </location>
</feature>